<protein>
    <submittedName>
        <fullName evidence="1">Uncharacterized protein</fullName>
    </submittedName>
</protein>
<evidence type="ECO:0000313" key="2">
    <source>
        <dbReference type="Proteomes" id="UP000238479"/>
    </source>
</evidence>
<sequence length="56" mass="6769">MDFICFSPGPFVFKCPDFRLAEIASRLKDFGNQRFRFCPWNETRTQISCWQEPFTR</sequence>
<proteinExistence type="predicted"/>
<accession>A0A2P6R7K1</accession>
<dbReference type="Gramene" id="PRQ42387">
    <property type="protein sequence ID" value="PRQ42387"/>
    <property type="gene ID" value="RchiOBHm_Chr3g0457111"/>
</dbReference>
<dbReference type="EMBL" id="PDCK01000041">
    <property type="protein sequence ID" value="PRQ42387.1"/>
    <property type="molecule type" value="Genomic_DNA"/>
</dbReference>
<comment type="caution">
    <text evidence="1">The sequence shown here is derived from an EMBL/GenBank/DDBJ whole genome shotgun (WGS) entry which is preliminary data.</text>
</comment>
<gene>
    <name evidence="1" type="ORF">RchiOBHm_Chr3g0457111</name>
</gene>
<name>A0A2P6R7K1_ROSCH</name>
<reference evidence="1 2" key="1">
    <citation type="journal article" date="2018" name="Nat. Genet.">
        <title>The Rosa genome provides new insights in the design of modern roses.</title>
        <authorList>
            <person name="Bendahmane M."/>
        </authorList>
    </citation>
    <scope>NUCLEOTIDE SEQUENCE [LARGE SCALE GENOMIC DNA]</scope>
    <source>
        <strain evidence="2">cv. Old Blush</strain>
    </source>
</reference>
<evidence type="ECO:0000313" key="1">
    <source>
        <dbReference type="EMBL" id="PRQ42387.1"/>
    </source>
</evidence>
<dbReference type="AlphaFoldDB" id="A0A2P6R7K1"/>
<dbReference type="Proteomes" id="UP000238479">
    <property type="component" value="Chromosome 3"/>
</dbReference>
<organism evidence="1 2">
    <name type="scientific">Rosa chinensis</name>
    <name type="common">China rose</name>
    <dbReference type="NCBI Taxonomy" id="74649"/>
    <lineage>
        <taxon>Eukaryota</taxon>
        <taxon>Viridiplantae</taxon>
        <taxon>Streptophyta</taxon>
        <taxon>Embryophyta</taxon>
        <taxon>Tracheophyta</taxon>
        <taxon>Spermatophyta</taxon>
        <taxon>Magnoliopsida</taxon>
        <taxon>eudicotyledons</taxon>
        <taxon>Gunneridae</taxon>
        <taxon>Pentapetalae</taxon>
        <taxon>rosids</taxon>
        <taxon>fabids</taxon>
        <taxon>Rosales</taxon>
        <taxon>Rosaceae</taxon>
        <taxon>Rosoideae</taxon>
        <taxon>Rosoideae incertae sedis</taxon>
        <taxon>Rosa</taxon>
    </lineage>
</organism>
<keyword evidence="2" id="KW-1185">Reference proteome</keyword>